<dbReference type="OrthoDB" id="3556970at2759"/>
<proteinExistence type="predicted"/>
<accession>A0A0C3CUM0</accession>
<keyword evidence="3" id="KW-1185">Reference proteome</keyword>
<dbReference type="HOGENOM" id="CLU_940399_0_0_1"/>
<feature type="compositionally biased region" description="Polar residues" evidence="1">
    <location>
        <begin position="30"/>
        <end position="40"/>
    </location>
</feature>
<reference evidence="3" key="2">
    <citation type="submission" date="2015-01" db="EMBL/GenBank/DDBJ databases">
        <title>Evolutionary Origins and Diversification of the Mycorrhizal Mutualists.</title>
        <authorList>
            <consortium name="DOE Joint Genome Institute"/>
            <consortium name="Mycorrhizal Genomics Consortium"/>
            <person name="Kohler A."/>
            <person name="Kuo A."/>
            <person name="Nagy L.G."/>
            <person name="Floudas D."/>
            <person name="Copeland A."/>
            <person name="Barry K.W."/>
            <person name="Cichocki N."/>
            <person name="Veneault-Fourrey C."/>
            <person name="LaButti K."/>
            <person name="Lindquist E.A."/>
            <person name="Lipzen A."/>
            <person name="Lundell T."/>
            <person name="Morin E."/>
            <person name="Murat C."/>
            <person name="Riley R."/>
            <person name="Ohm R."/>
            <person name="Sun H."/>
            <person name="Tunlid A."/>
            <person name="Henrissat B."/>
            <person name="Grigoriev I.V."/>
            <person name="Hibbett D.S."/>
            <person name="Martin F."/>
        </authorList>
    </citation>
    <scope>NUCLEOTIDE SEQUENCE [LARGE SCALE GENOMIC DNA]</scope>
    <source>
        <strain evidence="3">Zn</strain>
    </source>
</reference>
<dbReference type="EMBL" id="KN832874">
    <property type="protein sequence ID" value="KIN02664.1"/>
    <property type="molecule type" value="Genomic_DNA"/>
</dbReference>
<evidence type="ECO:0000256" key="1">
    <source>
        <dbReference type="SAM" id="MobiDB-lite"/>
    </source>
</evidence>
<organism evidence="2 3">
    <name type="scientific">Oidiodendron maius (strain Zn)</name>
    <dbReference type="NCBI Taxonomy" id="913774"/>
    <lineage>
        <taxon>Eukaryota</taxon>
        <taxon>Fungi</taxon>
        <taxon>Dikarya</taxon>
        <taxon>Ascomycota</taxon>
        <taxon>Pezizomycotina</taxon>
        <taxon>Leotiomycetes</taxon>
        <taxon>Leotiomycetes incertae sedis</taxon>
        <taxon>Myxotrichaceae</taxon>
        <taxon>Oidiodendron</taxon>
    </lineage>
</organism>
<dbReference type="InParanoid" id="A0A0C3CUM0"/>
<name>A0A0C3CUM0_OIDMZ</name>
<reference evidence="2 3" key="1">
    <citation type="submission" date="2014-04" db="EMBL/GenBank/DDBJ databases">
        <authorList>
            <consortium name="DOE Joint Genome Institute"/>
            <person name="Kuo A."/>
            <person name="Martino E."/>
            <person name="Perotto S."/>
            <person name="Kohler A."/>
            <person name="Nagy L.G."/>
            <person name="Floudas D."/>
            <person name="Copeland A."/>
            <person name="Barry K.W."/>
            <person name="Cichocki N."/>
            <person name="Veneault-Fourrey C."/>
            <person name="LaButti K."/>
            <person name="Lindquist E.A."/>
            <person name="Lipzen A."/>
            <person name="Lundell T."/>
            <person name="Morin E."/>
            <person name="Murat C."/>
            <person name="Sun H."/>
            <person name="Tunlid A."/>
            <person name="Henrissat B."/>
            <person name="Grigoriev I.V."/>
            <person name="Hibbett D.S."/>
            <person name="Martin F."/>
            <person name="Nordberg H.P."/>
            <person name="Cantor M.N."/>
            <person name="Hua S.X."/>
        </authorList>
    </citation>
    <scope>NUCLEOTIDE SEQUENCE [LARGE SCALE GENOMIC DNA]</scope>
    <source>
        <strain evidence="2 3">Zn</strain>
    </source>
</reference>
<sequence>MSNSKKDTKQPPTAVSHLRLPHDGSISHPAGNSSSWSSPRTLEGARLARLQNMANHLGFSHSPFFPKNIGQYATHLQEYNAEKIKFEQDRINARLAQIKTLDGFGKPFKYGKFLNGKVLEFKRADPKGVKLERIWPYGTTKEDEVQPARKIGWPTTIELKFDGENRAKKDLKRQFPVPKRKVDEETAVRLMNMGMKIDIALELLYAPEEEVGDMLKDALDYCGLDELQWKQMEANLITTEKEEQNKWLENRQQAELGQNVWWFLEEPAPVGGHVFDEEDLKKYGMWAELLNEMNKN</sequence>
<evidence type="ECO:0000313" key="3">
    <source>
        <dbReference type="Proteomes" id="UP000054321"/>
    </source>
</evidence>
<dbReference type="Proteomes" id="UP000054321">
    <property type="component" value="Unassembled WGS sequence"/>
</dbReference>
<dbReference type="AlphaFoldDB" id="A0A0C3CUM0"/>
<gene>
    <name evidence="2" type="ORF">OIDMADRAFT_27172</name>
</gene>
<evidence type="ECO:0000313" key="2">
    <source>
        <dbReference type="EMBL" id="KIN02664.1"/>
    </source>
</evidence>
<feature type="region of interest" description="Disordered" evidence="1">
    <location>
        <begin position="1"/>
        <end position="40"/>
    </location>
</feature>
<protein>
    <submittedName>
        <fullName evidence="2">Uncharacterized protein</fullName>
    </submittedName>
</protein>